<feature type="transmembrane region" description="Helical" evidence="10">
    <location>
        <begin position="331"/>
        <end position="353"/>
    </location>
</feature>
<feature type="transmembrane region" description="Helical" evidence="10">
    <location>
        <begin position="110"/>
        <end position="127"/>
    </location>
</feature>
<comment type="subcellular location">
    <subcellularLocation>
        <location evidence="1">Cell inner membrane</location>
        <topology evidence="1">Multi-pass membrane protein</topology>
    </subcellularLocation>
</comment>
<feature type="transmembrane region" description="Helical" evidence="10">
    <location>
        <begin position="209"/>
        <end position="230"/>
    </location>
</feature>
<evidence type="ECO:0000256" key="2">
    <source>
        <dbReference type="ARBA" id="ARBA00022448"/>
    </source>
</evidence>
<protein>
    <recommendedName>
        <fullName evidence="9">Multidrug-efflux transporter</fullName>
    </recommendedName>
</protein>
<dbReference type="InterPro" id="IPR050222">
    <property type="entry name" value="MATE_MdtK"/>
</dbReference>
<dbReference type="Pfam" id="PF01554">
    <property type="entry name" value="MatE"/>
    <property type="match status" value="2"/>
</dbReference>
<dbReference type="GO" id="GO:0005886">
    <property type="term" value="C:plasma membrane"/>
    <property type="evidence" value="ECO:0007669"/>
    <property type="project" value="UniProtKB-SubCell"/>
</dbReference>
<keyword evidence="12" id="KW-1185">Reference proteome</keyword>
<reference evidence="11" key="2">
    <citation type="submission" date="2020-09" db="EMBL/GenBank/DDBJ databases">
        <authorList>
            <person name="Sun Q."/>
            <person name="Kim S."/>
        </authorList>
    </citation>
    <scope>NUCLEOTIDE SEQUENCE</scope>
    <source>
        <strain evidence="11">KCTC 32437</strain>
    </source>
</reference>
<sequence>MTEQDFTVTQGAAPHRAAAPSWQDELKATLLLAWPLVIAQLAQNALHVTDVIMLGWLGSDFLAAGTLATAVLTPVLLLGIGTVSAVAPLVAQARGARNIKGIRRVVRQGFWVSIAASALIIPLLLQIELFFTVTGQDPLATERAGQYMQIAAFSVLPALGIMTLRSLLSAFDTTRIILWITVAGVFFNAAVNYLLIFGNFGAPRLELRGAAVATLTTNLLMFALMLLFVLRHRRFKRFNILVRFWRPDWSRFWQIVRIGVPIGFTLLAEVGMFTAAALFMGWLGTDEVAAHAVALQCASTAFMVPLGLGMASTVRVGVGYGAKDRDAVARAGWVAMALGTGFMAFSAALFIAFSGVFVRLFLDPNQASNTEALALAATYLVVAGLFQIVDGAQVIAAHALRGLNDTTVPMLAAIIGYWFIGLPTAYALGFVADLEGVGIWLGLAVGLSAVAIVLTWRFAWRERLGLLRGIPA</sequence>
<dbReference type="GO" id="GO:0042910">
    <property type="term" value="F:xenobiotic transmembrane transporter activity"/>
    <property type="evidence" value="ECO:0007669"/>
    <property type="project" value="InterPro"/>
</dbReference>
<dbReference type="GO" id="GO:0015297">
    <property type="term" value="F:antiporter activity"/>
    <property type="evidence" value="ECO:0007669"/>
    <property type="project" value="UniProtKB-KW"/>
</dbReference>
<dbReference type="AlphaFoldDB" id="A0A918S096"/>
<keyword evidence="5 10" id="KW-0812">Transmembrane</keyword>
<dbReference type="NCBIfam" id="TIGR00797">
    <property type="entry name" value="matE"/>
    <property type="match status" value="1"/>
</dbReference>
<feature type="transmembrane region" description="Helical" evidence="10">
    <location>
        <begin position="255"/>
        <end position="282"/>
    </location>
</feature>
<reference evidence="11" key="1">
    <citation type="journal article" date="2014" name="Int. J. Syst. Evol. Microbiol.">
        <title>Complete genome sequence of Corynebacterium casei LMG S-19264T (=DSM 44701T), isolated from a smear-ripened cheese.</title>
        <authorList>
            <consortium name="US DOE Joint Genome Institute (JGI-PGF)"/>
            <person name="Walter F."/>
            <person name="Albersmeier A."/>
            <person name="Kalinowski J."/>
            <person name="Ruckert C."/>
        </authorList>
    </citation>
    <scope>NUCLEOTIDE SEQUENCE</scope>
    <source>
        <strain evidence="11">KCTC 32437</strain>
    </source>
</reference>
<dbReference type="EMBL" id="BMZE01000001">
    <property type="protein sequence ID" value="GHA15703.1"/>
    <property type="molecule type" value="Genomic_DNA"/>
</dbReference>
<dbReference type="GO" id="GO:0006811">
    <property type="term" value="P:monoatomic ion transport"/>
    <property type="evidence" value="ECO:0007669"/>
    <property type="project" value="UniProtKB-KW"/>
</dbReference>
<evidence type="ECO:0000256" key="4">
    <source>
        <dbReference type="ARBA" id="ARBA00022475"/>
    </source>
</evidence>
<comment type="caution">
    <text evidence="11">The sequence shown here is derived from an EMBL/GenBank/DDBJ whole genome shotgun (WGS) entry which is preliminary data.</text>
</comment>
<feature type="transmembrane region" description="Helical" evidence="10">
    <location>
        <begin position="373"/>
        <end position="396"/>
    </location>
</feature>
<keyword evidence="2" id="KW-0813">Transport</keyword>
<dbReference type="Proteomes" id="UP000646579">
    <property type="component" value="Unassembled WGS sequence"/>
</dbReference>
<dbReference type="RefSeq" id="WP_189423637.1">
    <property type="nucleotide sequence ID" value="NZ_BMZE01000001.1"/>
</dbReference>
<dbReference type="PIRSF" id="PIRSF006603">
    <property type="entry name" value="DinF"/>
    <property type="match status" value="1"/>
</dbReference>
<organism evidence="11 12">
    <name type="scientific">Devosia pacifica</name>
    <dbReference type="NCBI Taxonomy" id="1335967"/>
    <lineage>
        <taxon>Bacteria</taxon>
        <taxon>Pseudomonadati</taxon>
        <taxon>Pseudomonadota</taxon>
        <taxon>Alphaproteobacteria</taxon>
        <taxon>Hyphomicrobiales</taxon>
        <taxon>Devosiaceae</taxon>
        <taxon>Devosia</taxon>
    </lineage>
</organism>
<keyword evidence="8 10" id="KW-0472">Membrane</keyword>
<name>A0A918S096_9HYPH</name>
<dbReference type="CDD" id="cd13131">
    <property type="entry name" value="MATE_NorM_like"/>
    <property type="match status" value="1"/>
</dbReference>
<feature type="transmembrane region" description="Helical" evidence="10">
    <location>
        <begin position="288"/>
        <end position="310"/>
    </location>
</feature>
<feature type="transmembrane region" description="Helical" evidence="10">
    <location>
        <begin position="147"/>
        <end position="164"/>
    </location>
</feature>
<evidence type="ECO:0000256" key="10">
    <source>
        <dbReference type="SAM" id="Phobius"/>
    </source>
</evidence>
<feature type="transmembrane region" description="Helical" evidence="10">
    <location>
        <begin position="176"/>
        <end position="197"/>
    </location>
</feature>
<keyword evidence="4" id="KW-1003">Cell membrane</keyword>
<accession>A0A918S096</accession>
<feature type="transmembrane region" description="Helical" evidence="10">
    <location>
        <begin position="408"/>
        <end position="431"/>
    </location>
</feature>
<evidence type="ECO:0000256" key="8">
    <source>
        <dbReference type="ARBA" id="ARBA00023136"/>
    </source>
</evidence>
<dbReference type="PANTHER" id="PTHR43298:SF2">
    <property type="entry name" value="FMN_FAD EXPORTER YEEO-RELATED"/>
    <property type="match status" value="1"/>
</dbReference>
<keyword evidence="3" id="KW-0050">Antiport</keyword>
<proteinExistence type="predicted"/>
<gene>
    <name evidence="11" type="primary">norM</name>
    <name evidence="11" type="ORF">GCM10007989_08110</name>
</gene>
<evidence type="ECO:0000256" key="7">
    <source>
        <dbReference type="ARBA" id="ARBA00023065"/>
    </source>
</evidence>
<evidence type="ECO:0000313" key="12">
    <source>
        <dbReference type="Proteomes" id="UP000646579"/>
    </source>
</evidence>
<dbReference type="InterPro" id="IPR048279">
    <property type="entry name" value="MdtK-like"/>
</dbReference>
<evidence type="ECO:0000256" key="6">
    <source>
        <dbReference type="ARBA" id="ARBA00022989"/>
    </source>
</evidence>
<evidence type="ECO:0000256" key="9">
    <source>
        <dbReference type="ARBA" id="ARBA00031636"/>
    </source>
</evidence>
<dbReference type="PANTHER" id="PTHR43298">
    <property type="entry name" value="MULTIDRUG RESISTANCE PROTEIN NORM-RELATED"/>
    <property type="match status" value="1"/>
</dbReference>
<feature type="transmembrane region" description="Helical" evidence="10">
    <location>
        <begin position="61"/>
        <end position="90"/>
    </location>
</feature>
<evidence type="ECO:0000313" key="11">
    <source>
        <dbReference type="EMBL" id="GHA15703.1"/>
    </source>
</evidence>
<keyword evidence="7" id="KW-0406">Ion transport</keyword>
<keyword evidence="6 10" id="KW-1133">Transmembrane helix</keyword>
<evidence type="ECO:0000256" key="1">
    <source>
        <dbReference type="ARBA" id="ARBA00004429"/>
    </source>
</evidence>
<dbReference type="InterPro" id="IPR002528">
    <property type="entry name" value="MATE_fam"/>
</dbReference>
<evidence type="ECO:0000256" key="5">
    <source>
        <dbReference type="ARBA" id="ARBA00022692"/>
    </source>
</evidence>
<evidence type="ECO:0000256" key="3">
    <source>
        <dbReference type="ARBA" id="ARBA00022449"/>
    </source>
</evidence>
<feature type="transmembrane region" description="Helical" evidence="10">
    <location>
        <begin position="437"/>
        <end position="459"/>
    </location>
</feature>